<name>A0A2P2D6I0_9LEPT</name>
<keyword evidence="2" id="KW-1185">Reference proteome</keyword>
<dbReference type="GO" id="GO:0016829">
    <property type="term" value="F:lyase activity"/>
    <property type="evidence" value="ECO:0007669"/>
    <property type="project" value="UniProtKB-KW"/>
</dbReference>
<gene>
    <name evidence="1" type="primary">prpB</name>
    <name evidence="1" type="ORF">LPTSP1_32630</name>
</gene>
<accession>A0A2P2D6I0</accession>
<dbReference type="Gene3D" id="6.10.250.2750">
    <property type="match status" value="1"/>
</dbReference>
<dbReference type="Pfam" id="PF13714">
    <property type="entry name" value="PEP_mutase"/>
    <property type="match status" value="1"/>
</dbReference>
<dbReference type="InterPro" id="IPR040442">
    <property type="entry name" value="Pyrv_kinase-like_dom_sf"/>
</dbReference>
<dbReference type="InterPro" id="IPR015813">
    <property type="entry name" value="Pyrv/PenolPyrv_kinase-like_dom"/>
</dbReference>
<dbReference type="Gene3D" id="3.20.20.60">
    <property type="entry name" value="Phosphoenolpyruvate-binding domains"/>
    <property type="match status" value="1"/>
</dbReference>
<protein>
    <submittedName>
        <fullName evidence="1">2-methylisocitrate lyase</fullName>
    </submittedName>
</protein>
<reference evidence="1 2" key="1">
    <citation type="submission" date="2018-02" db="EMBL/GenBank/DDBJ databases">
        <title>Novel Leptospira species isolated from soil and water in Japan.</title>
        <authorList>
            <person name="Nakao R."/>
            <person name="Masuzawa T."/>
        </authorList>
    </citation>
    <scope>NUCLEOTIDE SEQUENCE [LARGE SCALE GENOMIC DNA]</scope>
    <source>
        <strain evidence="1 2">E8</strain>
    </source>
</reference>
<keyword evidence="1" id="KW-0456">Lyase</keyword>
<proteinExistence type="predicted"/>
<dbReference type="AlphaFoldDB" id="A0A2P2D6I0"/>
<dbReference type="SUPFAM" id="SSF51621">
    <property type="entry name" value="Phosphoenolpyruvate/pyruvate domain"/>
    <property type="match status" value="1"/>
</dbReference>
<dbReference type="EMBL" id="BFAY01000011">
    <property type="protein sequence ID" value="GBF40249.1"/>
    <property type="molecule type" value="Genomic_DNA"/>
</dbReference>
<comment type="caution">
    <text evidence="1">The sequence shown here is derived from an EMBL/GenBank/DDBJ whole genome shotgun (WGS) entry which is preliminary data.</text>
</comment>
<evidence type="ECO:0000313" key="1">
    <source>
        <dbReference type="EMBL" id="GBF40249.1"/>
    </source>
</evidence>
<dbReference type="Proteomes" id="UP000245076">
    <property type="component" value="Unassembled WGS sequence"/>
</dbReference>
<sequence length="108" mass="11896">MPVSLLRPDCLFIPGIGDPKTIGTLVNSINGPLNVVMGLSHNQLTVEQLRSLGVRRISIGGSLARACFHLIRQAALEIMNSGTFTYADHQYSQKELCDFFAEYEAKTK</sequence>
<evidence type="ECO:0000313" key="2">
    <source>
        <dbReference type="Proteomes" id="UP000245076"/>
    </source>
</evidence>
<organism evidence="1 2">
    <name type="scientific">Leptospira johnsonii</name>
    <dbReference type="NCBI Taxonomy" id="1917820"/>
    <lineage>
        <taxon>Bacteria</taxon>
        <taxon>Pseudomonadati</taxon>
        <taxon>Spirochaetota</taxon>
        <taxon>Spirochaetia</taxon>
        <taxon>Leptospirales</taxon>
        <taxon>Leptospiraceae</taxon>
        <taxon>Leptospira</taxon>
    </lineage>
</organism>